<dbReference type="InParanoid" id="A0A0D0DFM3"/>
<proteinExistence type="predicted"/>
<protein>
    <submittedName>
        <fullName evidence="1">Uncharacterized protein</fullName>
    </submittedName>
</protein>
<dbReference type="HOGENOM" id="CLU_3033027_0_0_1"/>
<evidence type="ECO:0000313" key="1">
    <source>
        <dbReference type="EMBL" id="KIK96522.1"/>
    </source>
</evidence>
<dbReference type="EMBL" id="KN824981">
    <property type="protein sequence ID" value="KIK96522.1"/>
    <property type="molecule type" value="Genomic_DNA"/>
</dbReference>
<name>A0A0D0DFM3_9AGAM</name>
<evidence type="ECO:0000313" key="2">
    <source>
        <dbReference type="Proteomes" id="UP000054538"/>
    </source>
</evidence>
<reference evidence="2" key="2">
    <citation type="submission" date="2015-01" db="EMBL/GenBank/DDBJ databases">
        <title>Evolutionary Origins and Diversification of the Mycorrhizal Mutualists.</title>
        <authorList>
            <consortium name="DOE Joint Genome Institute"/>
            <consortium name="Mycorrhizal Genomics Consortium"/>
            <person name="Kohler A."/>
            <person name="Kuo A."/>
            <person name="Nagy L.G."/>
            <person name="Floudas D."/>
            <person name="Copeland A."/>
            <person name="Barry K.W."/>
            <person name="Cichocki N."/>
            <person name="Veneault-Fourrey C."/>
            <person name="LaButti K."/>
            <person name="Lindquist E.A."/>
            <person name="Lipzen A."/>
            <person name="Lundell T."/>
            <person name="Morin E."/>
            <person name="Murat C."/>
            <person name="Riley R."/>
            <person name="Ohm R."/>
            <person name="Sun H."/>
            <person name="Tunlid A."/>
            <person name="Henrissat B."/>
            <person name="Grigoriev I.V."/>
            <person name="Hibbett D.S."/>
            <person name="Martin F."/>
        </authorList>
    </citation>
    <scope>NUCLEOTIDE SEQUENCE [LARGE SCALE GENOMIC DNA]</scope>
    <source>
        <strain evidence="2">Ve08.2h10</strain>
    </source>
</reference>
<dbReference type="Proteomes" id="UP000054538">
    <property type="component" value="Unassembled WGS sequence"/>
</dbReference>
<organism evidence="1 2">
    <name type="scientific">Paxillus rubicundulus Ve08.2h10</name>
    <dbReference type="NCBI Taxonomy" id="930991"/>
    <lineage>
        <taxon>Eukaryota</taxon>
        <taxon>Fungi</taxon>
        <taxon>Dikarya</taxon>
        <taxon>Basidiomycota</taxon>
        <taxon>Agaricomycotina</taxon>
        <taxon>Agaricomycetes</taxon>
        <taxon>Agaricomycetidae</taxon>
        <taxon>Boletales</taxon>
        <taxon>Paxilineae</taxon>
        <taxon>Paxillaceae</taxon>
        <taxon>Paxillus</taxon>
    </lineage>
</organism>
<gene>
    <name evidence="1" type="ORF">PAXRUDRAFT_825840</name>
</gene>
<keyword evidence="2" id="KW-1185">Reference proteome</keyword>
<sequence length="55" mass="6020">MFALDLAPSHPNSCDLHLYLTLVSTLGIMSSFACNVSRVESSQRVELGDYSVEQS</sequence>
<dbReference type="AlphaFoldDB" id="A0A0D0DFM3"/>
<accession>A0A0D0DFM3</accession>
<reference evidence="1 2" key="1">
    <citation type="submission" date="2014-04" db="EMBL/GenBank/DDBJ databases">
        <authorList>
            <consortium name="DOE Joint Genome Institute"/>
            <person name="Kuo A."/>
            <person name="Kohler A."/>
            <person name="Jargeat P."/>
            <person name="Nagy L.G."/>
            <person name="Floudas D."/>
            <person name="Copeland A."/>
            <person name="Barry K.W."/>
            <person name="Cichocki N."/>
            <person name="Veneault-Fourrey C."/>
            <person name="LaButti K."/>
            <person name="Lindquist E.A."/>
            <person name="Lipzen A."/>
            <person name="Lundell T."/>
            <person name="Morin E."/>
            <person name="Murat C."/>
            <person name="Sun H."/>
            <person name="Tunlid A."/>
            <person name="Henrissat B."/>
            <person name="Grigoriev I.V."/>
            <person name="Hibbett D.S."/>
            <person name="Martin F."/>
            <person name="Nordberg H.P."/>
            <person name="Cantor M.N."/>
            <person name="Hua S.X."/>
        </authorList>
    </citation>
    <scope>NUCLEOTIDE SEQUENCE [LARGE SCALE GENOMIC DNA]</scope>
    <source>
        <strain evidence="1 2">Ve08.2h10</strain>
    </source>
</reference>